<reference evidence="1" key="1">
    <citation type="journal article" date="2020" name="Stud. Mycol.">
        <title>101 Dothideomycetes genomes: a test case for predicting lifestyles and emergence of pathogens.</title>
        <authorList>
            <person name="Haridas S."/>
            <person name="Albert R."/>
            <person name="Binder M."/>
            <person name="Bloem J."/>
            <person name="Labutti K."/>
            <person name="Salamov A."/>
            <person name="Andreopoulos B."/>
            <person name="Baker S."/>
            <person name="Barry K."/>
            <person name="Bills G."/>
            <person name="Bluhm B."/>
            <person name="Cannon C."/>
            <person name="Castanera R."/>
            <person name="Culley D."/>
            <person name="Daum C."/>
            <person name="Ezra D."/>
            <person name="Gonzalez J."/>
            <person name="Henrissat B."/>
            <person name="Kuo A."/>
            <person name="Liang C."/>
            <person name="Lipzen A."/>
            <person name="Lutzoni F."/>
            <person name="Magnuson J."/>
            <person name="Mondo S."/>
            <person name="Nolan M."/>
            <person name="Ohm R."/>
            <person name="Pangilinan J."/>
            <person name="Park H.-J."/>
            <person name="Ramirez L."/>
            <person name="Alfaro M."/>
            <person name="Sun H."/>
            <person name="Tritt A."/>
            <person name="Yoshinaga Y."/>
            <person name="Zwiers L.-H."/>
            <person name="Turgeon B."/>
            <person name="Goodwin S."/>
            <person name="Spatafora J."/>
            <person name="Crous P."/>
            <person name="Grigoriev I."/>
        </authorList>
    </citation>
    <scope>NUCLEOTIDE SEQUENCE</scope>
    <source>
        <strain evidence="1">CBS 119925</strain>
    </source>
</reference>
<dbReference type="AlphaFoldDB" id="A0A6A6UXJ5"/>
<sequence length="361" mass="41510">MGSFFSRSMQPLKDPEKLSQGYLDNLTHGTLERYADFWEKAYGETHPDGQHIIIDVGQDHYGGFAREPIDWPLKKLRKMYGRLGEDECKRIVRFAGIHLDGLILVERLGVAPLRYLTLPTLEVQQKEDITIAAHSEETNFLLALYYRWALQALSELRFLHSHGVYIKFMSSQNVWLRSDYSLAITGFISAIVEGDPDKEEDYGEGGWVGDEYIECDLIDERNAASTGSFQEDLFFWAVFVWRLMTHEHSNEANWEPQSLDEPYDCVDPVQGEGLESRMSPCDISYLPAEFQQRRLYQQLDERRLGDILVKSWTGSYKNIDEAIEDIQQIARGQGLAVEGDEVGIGKTWEDVFEVVRTGELY</sequence>
<proteinExistence type="predicted"/>
<evidence type="ECO:0000313" key="2">
    <source>
        <dbReference type="Proteomes" id="UP000799440"/>
    </source>
</evidence>
<dbReference type="InterPro" id="IPR011009">
    <property type="entry name" value="Kinase-like_dom_sf"/>
</dbReference>
<gene>
    <name evidence="1" type="ORF">M011DRAFT_462663</name>
</gene>
<organism evidence="1 2">
    <name type="scientific">Sporormia fimetaria CBS 119925</name>
    <dbReference type="NCBI Taxonomy" id="1340428"/>
    <lineage>
        <taxon>Eukaryota</taxon>
        <taxon>Fungi</taxon>
        <taxon>Dikarya</taxon>
        <taxon>Ascomycota</taxon>
        <taxon>Pezizomycotina</taxon>
        <taxon>Dothideomycetes</taxon>
        <taxon>Pleosporomycetidae</taxon>
        <taxon>Pleosporales</taxon>
        <taxon>Sporormiaceae</taxon>
        <taxon>Sporormia</taxon>
    </lineage>
</organism>
<dbReference type="EMBL" id="MU006614">
    <property type="protein sequence ID" value="KAF2742120.1"/>
    <property type="molecule type" value="Genomic_DNA"/>
</dbReference>
<dbReference type="OrthoDB" id="20729at2759"/>
<dbReference type="SUPFAM" id="SSF56112">
    <property type="entry name" value="Protein kinase-like (PK-like)"/>
    <property type="match status" value="1"/>
</dbReference>
<dbReference type="Gene3D" id="1.10.510.10">
    <property type="entry name" value="Transferase(Phosphotransferase) domain 1"/>
    <property type="match status" value="1"/>
</dbReference>
<dbReference type="Proteomes" id="UP000799440">
    <property type="component" value="Unassembled WGS sequence"/>
</dbReference>
<protein>
    <recommendedName>
        <fullName evidence="3">Protein kinase domain-containing protein</fullName>
    </recommendedName>
</protein>
<name>A0A6A6UXJ5_9PLEO</name>
<accession>A0A6A6UXJ5</accession>
<keyword evidence="2" id="KW-1185">Reference proteome</keyword>
<evidence type="ECO:0008006" key="3">
    <source>
        <dbReference type="Google" id="ProtNLM"/>
    </source>
</evidence>
<evidence type="ECO:0000313" key="1">
    <source>
        <dbReference type="EMBL" id="KAF2742120.1"/>
    </source>
</evidence>